<keyword evidence="3" id="KW-0472">Membrane</keyword>
<reference evidence="5" key="1">
    <citation type="journal article" date="2010" name="Science">
        <title>Plasticity of animal genome architecture unmasked by rapid evolution of a pelagic tunicate.</title>
        <authorList>
            <person name="Denoeud F."/>
            <person name="Henriet S."/>
            <person name="Mungpakdee S."/>
            <person name="Aury J.M."/>
            <person name="Da Silva C."/>
            <person name="Brinkmann H."/>
            <person name="Mikhaleva J."/>
            <person name="Olsen L.C."/>
            <person name="Jubin C."/>
            <person name="Canestro C."/>
            <person name="Bouquet J.M."/>
            <person name="Danks G."/>
            <person name="Poulain J."/>
            <person name="Campsteijn C."/>
            <person name="Adamski M."/>
            <person name="Cross I."/>
            <person name="Yadetie F."/>
            <person name="Muffato M."/>
            <person name="Louis A."/>
            <person name="Butcher S."/>
            <person name="Tsagkogeorga G."/>
            <person name="Konrad A."/>
            <person name="Singh S."/>
            <person name="Jensen M.F."/>
            <person name="Cong E.H."/>
            <person name="Eikeseth-Otteraa H."/>
            <person name="Noel B."/>
            <person name="Anthouard V."/>
            <person name="Porcel B.M."/>
            <person name="Kachouri-Lafond R."/>
            <person name="Nishino A."/>
            <person name="Ugolini M."/>
            <person name="Chourrout P."/>
            <person name="Nishida H."/>
            <person name="Aasland R."/>
            <person name="Huzurbazar S."/>
            <person name="Westhof E."/>
            <person name="Delsuc F."/>
            <person name="Lehrach H."/>
            <person name="Reinhardt R."/>
            <person name="Weissenbach J."/>
            <person name="Roy S.W."/>
            <person name="Artiguenave F."/>
            <person name="Postlethwait J.H."/>
            <person name="Manak J.R."/>
            <person name="Thompson E.M."/>
            <person name="Jaillon O."/>
            <person name="Du Pasquier L."/>
            <person name="Boudinot P."/>
            <person name="Liberles D.A."/>
            <person name="Volff J.N."/>
            <person name="Philippe H."/>
            <person name="Lenhard B."/>
            <person name="Roest Crollius H."/>
            <person name="Wincker P."/>
            <person name="Chourrout D."/>
        </authorList>
    </citation>
    <scope>NUCLEOTIDE SEQUENCE [LARGE SCALE GENOMIC DNA]</scope>
</reference>
<dbReference type="InterPro" id="IPR053033">
    <property type="entry name" value="Androglobin-like"/>
</dbReference>
<feature type="transmembrane region" description="Helical" evidence="3">
    <location>
        <begin position="39"/>
        <end position="57"/>
    </location>
</feature>
<sequence length="1126" mass="127331">MIQKDNRRSQSLLLQNVKVGSGFRNCSRMAVVLVSLKKLLGMASIFFLFFPFFHLRLPLSIVQTNANLTFSPFIRHLLSAIRTVQEFTHESEGLEEFRPGYLIWSLNKSGKEHKPLVNNNGKYAVKLFFMGQFRKIIVDDNIPCDEEGIPLLPMSHNIAEIWPLILSKALLKVCSFGLSPRSPEIPEFHIVTALTGWLPEVLNGSCIKTWELLQEYLSEELFEQSSLVEEQKPVAKEKEAKGDKKDKNKKSEKPAAPPARVGTFCLAEIESPDAPIHPCQIVKVRDRPLRPPSPDPEIPAWKLIRPQQDVLEMLAEIEKKQIPNRWCMIRSPFKTEGNEAEEVEQAPSECVSVCQSISTVCNPNDWMRIEDITNDENARIYLFHIPKSNELKVTAHDKTTNFDEFFVDENHESFFYTDMPEENQDIIVSFQVLNSKLPPKNESSSSDLNENEENTDISVFVPDTLVKHKDHIEASMLSSLTIQTFDPRKYVQCYESILVNETYCQGSVRFRLPRGRTLLRFKIKAKFMSTVSIVCSAEIGAHVHYGTYSELLTAASADVPISWQKYAKSILQATQLVTTSFGDGENYVKYIRSLKKLVGNDKLWEAYRLAFYKFSSSVLKDKAVMEDLGALRMLFRDFHPNPGPAEFFIDLVPPIPTVPSDDVPKSGGKKGAKKQKFSNPFTQVTTSVKAATTLIKTWRGHIARMNFDAIMGQSPGAKRRQESALNRFKIFFEKLDETSALNLVYFFIEEAREIGEEIKQLSGDMPNTFKTVSFAGKYSAFEGGKAVFFRNSFTIEKPTEVYPIFTETEAGAKHSTNIRLLDEQGQHIGKILRRVRPVTLKPGRYTIIGDVSAPNDFTFEFAANASWRLQMVYDFNRTIIMPEKDYKTSLTTNTGAYLPPSSSVFEPGLLFRYNMGVPASTPASFFVKTSCPTAKMKLMIKDNGKEVFCTYGTGEIFIPSWEYKMNSVIENGLGSISRTASRTSNKGGKKSTTSVSDSPVDESENAKLTIEVHSSKGWTLTDEQQEAVKILRKKYSNSIKVHENLVQKTSSKSVTNIGDLPENCAQWKLMMFVDSDKADSVELKLDTSRIDKIKAMKLAWEAADPGRYERAVATREKYLESVDHII</sequence>
<keyword evidence="6" id="KW-1185">Reference proteome</keyword>
<dbReference type="GO" id="GO:0004198">
    <property type="term" value="F:calcium-dependent cysteine-type endopeptidase activity"/>
    <property type="evidence" value="ECO:0007669"/>
    <property type="project" value="InterPro"/>
</dbReference>
<evidence type="ECO:0000313" key="6">
    <source>
        <dbReference type="Proteomes" id="UP000001307"/>
    </source>
</evidence>
<evidence type="ECO:0000259" key="4">
    <source>
        <dbReference type="PROSITE" id="PS50203"/>
    </source>
</evidence>
<evidence type="ECO:0000256" key="3">
    <source>
        <dbReference type="SAM" id="Phobius"/>
    </source>
</evidence>
<dbReference type="OrthoDB" id="9374162at2759"/>
<protein>
    <recommendedName>
        <fullName evidence="4">Calpain catalytic domain-containing protein</fullName>
    </recommendedName>
</protein>
<dbReference type="InterPro" id="IPR001300">
    <property type="entry name" value="Peptidase_C2_calpain_cat"/>
</dbReference>
<dbReference type="GO" id="GO:0006508">
    <property type="term" value="P:proteolysis"/>
    <property type="evidence" value="ECO:0007669"/>
    <property type="project" value="InterPro"/>
</dbReference>
<feature type="region of interest" description="Disordered" evidence="2">
    <location>
        <begin position="232"/>
        <end position="258"/>
    </location>
</feature>
<keyword evidence="3" id="KW-1133">Transmembrane helix</keyword>
<proteinExistence type="predicted"/>
<dbReference type="PROSITE" id="PS50203">
    <property type="entry name" value="CALPAIN_CAT"/>
    <property type="match status" value="1"/>
</dbReference>
<organism evidence="5">
    <name type="scientific">Oikopleura dioica</name>
    <name type="common">Tunicate</name>
    <dbReference type="NCBI Taxonomy" id="34765"/>
    <lineage>
        <taxon>Eukaryota</taxon>
        <taxon>Metazoa</taxon>
        <taxon>Chordata</taxon>
        <taxon>Tunicata</taxon>
        <taxon>Appendicularia</taxon>
        <taxon>Copelata</taxon>
        <taxon>Oikopleuridae</taxon>
        <taxon>Oikopleura</taxon>
    </lineage>
</organism>
<feature type="domain" description="Calpain catalytic" evidence="4">
    <location>
        <begin position="121"/>
        <end position="173"/>
    </location>
</feature>
<accession>E4XLY5</accession>
<dbReference type="InterPro" id="IPR038765">
    <property type="entry name" value="Papain-like_cys_pep_sf"/>
</dbReference>
<dbReference type="InParanoid" id="E4XLY5"/>
<dbReference type="Proteomes" id="UP000001307">
    <property type="component" value="Unassembled WGS sequence"/>
</dbReference>
<feature type="compositionally biased region" description="Basic and acidic residues" evidence="2">
    <location>
        <begin position="232"/>
        <end position="253"/>
    </location>
</feature>
<evidence type="ECO:0000256" key="2">
    <source>
        <dbReference type="SAM" id="MobiDB-lite"/>
    </source>
</evidence>
<comment type="caution">
    <text evidence="1">Lacks conserved residue(s) required for the propagation of feature annotation.</text>
</comment>
<dbReference type="Pfam" id="PF00648">
    <property type="entry name" value="Peptidase_C2"/>
    <property type="match status" value="1"/>
</dbReference>
<feature type="region of interest" description="Disordered" evidence="2">
    <location>
        <begin position="978"/>
        <end position="1004"/>
    </location>
</feature>
<dbReference type="SUPFAM" id="SSF54001">
    <property type="entry name" value="Cysteine proteinases"/>
    <property type="match status" value="1"/>
</dbReference>
<evidence type="ECO:0000313" key="5">
    <source>
        <dbReference type="EMBL" id="CBY10992.1"/>
    </source>
</evidence>
<dbReference type="PANTHER" id="PTHR46298:SF1">
    <property type="entry name" value="ANDROGLOBIN"/>
    <property type="match status" value="1"/>
</dbReference>
<dbReference type="AlphaFoldDB" id="E4XLY5"/>
<dbReference type="PANTHER" id="PTHR46298">
    <property type="entry name" value="ANDROGLOBIN"/>
    <property type="match status" value="1"/>
</dbReference>
<dbReference type="EMBL" id="FN653073">
    <property type="protein sequence ID" value="CBY10992.1"/>
    <property type="molecule type" value="Genomic_DNA"/>
</dbReference>
<evidence type="ECO:0000256" key="1">
    <source>
        <dbReference type="PROSITE-ProRule" id="PRU00239"/>
    </source>
</evidence>
<name>E4XLY5_OIKDI</name>
<dbReference type="PROSITE" id="PS50096">
    <property type="entry name" value="IQ"/>
    <property type="match status" value="1"/>
</dbReference>
<gene>
    <name evidence="5" type="ORF">GSOID_T00014732001</name>
</gene>
<keyword evidence="3" id="KW-0812">Transmembrane</keyword>
<feature type="compositionally biased region" description="Polar residues" evidence="2">
    <location>
        <begin position="978"/>
        <end position="997"/>
    </location>
</feature>